<dbReference type="GO" id="GO:0019432">
    <property type="term" value="P:triglyceride biosynthetic process"/>
    <property type="evidence" value="ECO:0007669"/>
    <property type="project" value="UniProtKB-UniRule"/>
</dbReference>
<dbReference type="STRING" id="1314674.A0A0D7BI48"/>
<comment type="pathway">
    <text evidence="3">Lipid metabolism.</text>
</comment>
<evidence type="ECO:0000313" key="18">
    <source>
        <dbReference type="Proteomes" id="UP000054007"/>
    </source>
</evidence>
<keyword evidence="7 17" id="KW-0808">Transferase</keyword>
<dbReference type="GO" id="GO:0005789">
    <property type="term" value="C:endoplasmic reticulum membrane"/>
    <property type="evidence" value="ECO:0007669"/>
    <property type="project" value="UniProtKB-SubCell"/>
</dbReference>
<dbReference type="EMBL" id="KN880472">
    <property type="protein sequence ID" value="KIY70162.1"/>
    <property type="molecule type" value="Genomic_DNA"/>
</dbReference>
<feature type="transmembrane region" description="Helical" evidence="16">
    <location>
        <begin position="25"/>
        <end position="58"/>
    </location>
</feature>
<evidence type="ECO:0000256" key="2">
    <source>
        <dbReference type="ARBA" id="ARBA00004771"/>
    </source>
</evidence>
<dbReference type="OrthoDB" id="264532at2759"/>
<keyword evidence="13 16" id="KW-0472">Membrane</keyword>
<comment type="caution">
    <text evidence="16">Lacks conserved residue(s) required for the propagation of feature annotation.</text>
</comment>
<evidence type="ECO:0000256" key="15">
    <source>
        <dbReference type="ARBA" id="ARBA00048109"/>
    </source>
</evidence>
<dbReference type="UniPathway" id="UPA00282"/>
<keyword evidence="12 16" id="KW-0443">Lipid metabolism</keyword>
<evidence type="ECO:0000256" key="3">
    <source>
        <dbReference type="ARBA" id="ARBA00005189"/>
    </source>
</evidence>
<evidence type="ECO:0000256" key="8">
    <source>
        <dbReference type="ARBA" id="ARBA00022692"/>
    </source>
</evidence>
<evidence type="ECO:0000256" key="6">
    <source>
        <dbReference type="ARBA" id="ARBA00022516"/>
    </source>
</evidence>
<dbReference type="GO" id="GO:0006071">
    <property type="term" value="P:glycerol metabolic process"/>
    <property type="evidence" value="ECO:0007669"/>
    <property type="project" value="UniProtKB-UniRule"/>
</dbReference>
<keyword evidence="9" id="KW-0319">Glycerol metabolism</keyword>
<dbReference type="EC" id="2.3.1.20" evidence="5 16"/>
<comment type="function">
    <text evidence="16">Catalyzes the terminal and only committed step in triacylglycerol synthesis by using diacylglycerol and fatty acyl CoA as substrates.</text>
</comment>
<dbReference type="PANTHER" id="PTHR12317:SF0">
    <property type="entry name" value="ACYLTRANSFERASE"/>
    <property type="match status" value="1"/>
</dbReference>
<evidence type="ECO:0000256" key="16">
    <source>
        <dbReference type="RuleBase" id="RU367023"/>
    </source>
</evidence>
<evidence type="ECO:0000256" key="9">
    <source>
        <dbReference type="ARBA" id="ARBA00022798"/>
    </source>
</evidence>
<evidence type="ECO:0000256" key="4">
    <source>
        <dbReference type="ARBA" id="ARBA00005420"/>
    </source>
</evidence>
<keyword evidence="10 16" id="KW-0256">Endoplasmic reticulum</keyword>
<keyword evidence="14 16" id="KW-0012">Acyltransferase</keyword>
<comment type="pathway">
    <text evidence="2 16">Glycerolipid metabolism; triacylglycerol biosynthesis.</text>
</comment>
<evidence type="ECO:0000313" key="17">
    <source>
        <dbReference type="EMBL" id="KIY70162.1"/>
    </source>
</evidence>
<sequence>MSTIPTIEFVPSRVPAARRLQTLAVLVWALLMAVTQTLWIFLCSIPALWPILLAYYIWIHYIDRAPARGGRTSKWLRNSKWWRYYADYYPASMRKEADLPPDRPYVFGYHPHGIISMGAMATFATEATGFSKSFPGITPHLLTLASNFKLPIYRDIILALGLCSVSKRSCSNILKGGAGQSITIVIGGAAESLRAHPGTVDLTIRRRLGFIKIAIQHGADLVPVFSFGENDIFEQMPNEEGTTLYKFQKKFQTVFGFTLPFFHGRGILNYNLGLMPFRKPIVAIVGRPIHVKQCDQPDIDEITRIQTLYLTELTRIWDTYKDELASTRKREMQFIE</sequence>
<proteinExistence type="inferred from homology"/>
<name>A0A0D7BI48_9AGAR</name>
<evidence type="ECO:0000256" key="11">
    <source>
        <dbReference type="ARBA" id="ARBA00022989"/>
    </source>
</evidence>
<accession>A0A0D7BI48</accession>
<evidence type="ECO:0000256" key="7">
    <source>
        <dbReference type="ARBA" id="ARBA00022679"/>
    </source>
</evidence>
<keyword evidence="8 16" id="KW-0812">Transmembrane</keyword>
<evidence type="ECO:0000256" key="10">
    <source>
        <dbReference type="ARBA" id="ARBA00022824"/>
    </source>
</evidence>
<comment type="subcellular location">
    <subcellularLocation>
        <location evidence="1 16">Endoplasmic reticulum membrane</location>
        <topology evidence="1 16">Multi-pass membrane protein</topology>
    </subcellularLocation>
</comment>
<keyword evidence="18" id="KW-1185">Reference proteome</keyword>
<gene>
    <name evidence="17" type="ORF">CYLTODRAFT_371432</name>
</gene>
<organism evidence="17 18">
    <name type="scientific">Cylindrobasidium torrendii FP15055 ss-10</name>
    <dbReference type="NCBI Taxonomy" id="1314674"/>
    <lineage>
        <taxon>Eukaryota</taxon>
        <taxon>Fungi</taxon>
        <taxon>Dikarya</taxon>
        <taxon>Basidiomycota</taxon>
        <taxon>Agaricomycotina</taxon>
        <taxon>Agaricomycetes</taxon>
        <taxon>Agaricomycetidae</taxon>
        <taxon>Agaricales</taxon>
        <taxon>Marasmiineae</taxon>
        <taxon>Physalacriaceae</taxon>
        <taxon>Cylindrobasidium</taxon>
    </lineage>
</organism>
<evidence type="ECO:0000256" key="1">
    <source>
        <dbReference type="ARBA" id="ARBA00004477"/>
    </source>
</evidence>
<comment type="similarity">
    <text evidence="4 16">Belongs to the diacylglycerol acyltransferase family.</text>
</comment>
<dbReference type="InterPro" id="IPR007130">
    <property type="entry name" value="DAGAT"/>
</dbReference>
<evidence type="ECO:0000256" key="5">
    <source>
        <dbReference type="ARBA" id="ARBA00013244"/>
    </source>
</evidence>
<dbReference type="GO" id="GO:0004144">
    <property type="term" value="F:diacylglycerol O-acyltransferase activity"/>
    <property type="evidence" value="ECO:0007669"/>
    <property type="project" value="UniProtKB-UniRule"/>
</dbReference>
<keyword evidence="11 16" id="KW-1133">Transmembrane helix</keyword>
<evidence type="ECO:0000256" key="13">
    <source>
        <dbReference type="ARBA" id="ARBA00023136"/>
    </source>
</evidence>
<dbReference type="CDD" id="cd07987">
    <property type="entry name" value="LPLAT_MGAT-like"/>
    <property type="match status" value="1"/>
</dbReference>
<dbReference type="Proteomes" id="UP000054007">
    <property type="component" value="Unassembled WGS sequence"/>
</dbReference>
<dbReference type="PANTHER" id="PTHR12317">
    <property type="entry name" value="DIACYLGLYCEROL O-ACYLTRANSFERASE"/>
    <property type="match status" value="1"/>
</dbReference>
<protein>
    <recommendedName>
        <fullName evidence="5 16">Diacylglycerol O-acyltransferase</fullName>
        <ecNumber evidence="5 16">2.3.1.20</ecNumber>
    </recommendedName>
</protein>
<reference evidence="17 18" key="1">
    <citation type="journal article" date="2015" name="Fungal Genet. Biol.">
        <title>Evolution of novel wood decay mechanisms in Agaricales revealed by the genome sequences of Fistulina hepatica and Cylindrobasidium torrendii.</title>
        <authorList>
            <person name="Floudas D."/>
            <person name="Held B.W."/>
            <person name="Riley R."/>
            <person name="Nagy L.G."/>
            <person name="Koehler G."/>
            <person name="Ransdell A.S."/>
            <person name="Younus H."/>
            <person name="Chow J."/>
            <person name="Chiniquy J."/>
            <person name="Lipzen A."/>
            <person name="Tritt A."/>
            <person name="Sun H."/>
            <person name="Haridas S."/>
            <person name="LaButti K."/>
            <person name="Ohm R.A."/>
            <person name="Kues U."/>
            <person name="Blanchette R.A."/>
            <person name="Grigoriev I.V."/>
            <person name="Minto R.E."/>
            <person name="Hibbett D.S."/>
        </authorList>
    </citation>
    <scope>NUCLEOTIDE SEQUENCE [LARGE SCALE GENOMIC DNA]</scope>
    <source>
        <strain evidence="17 18">FP15055 ss-10</strain>
    </source>
</reference>
<dbReference type="Pfam" id="PF03982">
    <property type="entry name" value="DAGAT"/>
    <property type="match status" value="1"/>
</dbReference>
<evidence type="ECO:0000256" key="12">
    <source>
        <dbReference type="ARBA" id="ARBA00023098"/>
    </source>
</evidence>
<keyword evidence="6 16" id="KW-0444">Lipid biosynthesis</keyword>
<dbReference type="AlphaFoldDB" id="A0A0D7BI48"/>
<evidence type="ECO:0000256" key="14">
    <source>
        <dbReference type="ARBA" id="ARBA00023315"/>
    </source>
</evidence>
<comment type="catalytic activity">
    <reaction evidence="15 16">
        <text>an acyl-CoA + a 1,2-diacyl-sn-glycerol = a triacyl-sn-glycerol + CoA</text>
        <dbReference type="Rhea" id="RHEA:10868"/>
        <dbReference type="ChEBI" id="CHEBI:17815"/>
        <dbReference type="ChEBI" id="CHEBI:57287"/>
        <dbReference type="ChEBI" id="CHEBI:58342"/>
        <dbReference type="ChEBI" id="CHEBI:64615"/>
        <dbReference type="EC" id="2.3.1.20"/>
    </reaction>
</comment>